<dbReference type="Gene3D" id="2.40.160.10">
    <property type="entry name" value="Porin"/>
    <property type="match status" value="1"/>
</dbReference>
<protein>
    <submittedName>
        <fullName evidence="3">Porin</fullName>
    </submittedName>
</protein>
<feature type="signal peptide" evidence="2">
    <location>
        <begin position="1"/>
        <end position="22"/>
    </location>
</feature>
<evidence type="ECO:0000256" key="1">
    <source>
        <dbReference type="ARBA" id="ARBA00022729"/>
    </source>
</evidence>
<dbReference type="InterPro" id="IPR023614">
    <property type="entry name" value="Porin_dom_sf"/>
</dbReference>
<proteinExistence type="predicted"/>
<keyword evidence="1 2" id="KW-0732">Signal</keyword>
<dbReference type="RefSeq" id="WP_265673819.1">
    <property type="nucleotide sequence ID" value="NZ_JAKRRY010000004.1"/>
</dbReference>
<dbReference type="PANTHER" id="PTHR34501:SF2">
    <property type="entry name" value="OUTER MEMBRANE PORIN F-RELATED"/>
    <property type="match status" value="1"/>
</dbReference>
<dbReference type="EMBL" id="JAKRRY010000004">
    <property type="protein sequence ID" value="MCW8345376.1"/>
    <property type="molecule type" value="Genomic_DNA"/>
</dbReference>
<accession>A0A9X3CLD9</accession>
<dbReference type="SUPFAM" id="SSF56935">
    <property type="entry name" value="Porins"/>
    <property type="match status" value="1"/>
</dbReference>
<comment type="caution">
    <text evidence="3">The sequence shown here is derived from an EMBL/GenBank/DDBJ whole genome shotgun (WGS) entry which is preliminary data.</text>
</comment>
<keyword evidence="4" id="KW-1185">Reference proteome</keyword>
<dbReference type="Proteomes" id="UP001155587">
    <property type="component" value="Unassembled WGS sequence"/>
</dbReference>
<gene>
    <name evidence="3" type="ORF">MD535_04935</name>
</gene>
<sequence>MKGLFKLSTLAISVFAASQVGAIELYNNEGTVVNMTGAIAAQVSKYDYDESTIIGNPAGLDYNSDATHIEDPGSYFGFDVTHTIGKWSALARLEWDVNFGTKTDINADFTEQEALSDRITYAGFRHEDFGSVTIGRQESPYMKTDKGYYAYWAGGLNMMQSDELGSRRSPNTIVWQHDFDNLYVGLQYQAKRSVDNIKFGNGLNFGSFLVGGEFDGTELKYGPAIQIDDGFGAAVTYTFDTATYVAVSYNQANGINGKMYDYLSEGDYGVTQSGNITATDADIKQYAIAIEQHLMDGALSLSARFEQFEAKDGLNAFDSSTHNFGLGANLYVSESVRIYGGYEMAKETDNKTDSTTSEVSMFNIGTAWAPVPWGEVYLESYTDDLKLNKAANYTTGEIGAESKGTHFFLGAAVFF</sequence>
<evidence type="ECO:0000256" key="2">
    <source>
        <dbReference type="SAM" id="SignalP"/>
    </source>
</evidence>
<dbReference type="GO" id="GO:0009279">
    <property type="term" value="C:cell outer membrane"/>
    <property type="evidence" value="ECO:0007669"/>
    <property type="project" value="UniProtKB-SubCell"/>
</dbReference>
<reference evidence="3" key="1">
    <citation type="submission" date="2022-02" db="EMBL/GenBank/DDBJ databases">
        <title>Vibrio sp. nov, a new bacterium isolated from seawater.</title>
        <authorList>
            <person name="Yuan Y."/>
        </authorList>
    </citation>
    <scope>NUCLEOTIDE SEQUENCE</scope>
    <source>
        <strain evidence="3">ZSDZ65</strain>
    </source>
</reference>
<dbReference type="PANTHER" id="PTHR34501">
    <property type="entry name" value="PROTEIN YDDL-RELATED"/>
    <property type="match status" value="1"/>
</dbReference>
<dbReference type="GO" id="GO:0015288">
    <property type="term" value="F:porin activity"/>
    <property type="evidence" value="ECO:0007669"/>
    <property type="project" value="InterPro"/>
</dbReference>
<dbReference type="AlphaFoldDB" id="A0A9X3CLD9"/>
<feature type="chain" id="PRO_5040877920" evidence="2">
    <location>
        <begin position="23"/>
        <end position="415"/>
    </location>
</feature>
<evidence type="ECO:0000313" key="4">
    <source>
        <dbReference type="Proteomes" id="UP001155587"/>
    </source>
</evidence>
<dbReference type="InterPro" id="IPR050298">
    <property type="entry name" value="Gram-neg_bact_OMP"/>
</dbReference>
<name>A0A9X3CLD9_9VIBR</name>
<organism evidence="3 4">
    <name type="scientific">Vibrio qingdaonensis</name>
    <dbReference type="NCBI Taxonomy" id="2829491"/>
    <lineage>
        <taxon>Bacteria</taxon>
        <taxon>Pseudomonadati</taxon>
        <taxon>Pseudomonadota</taxon>
        <taxon>Gammaproteobacteria</taxon>
        <taxon>Vibrionales</taxon>
        <taxon>Vibrionaceae</taxon>
        <taxon>Vibrio</taxon>
    </lineage>
</organism>
<evidence type="ECO:0000313" key="3">
    <source>
        <dbReference type="EMBL" id="MCW8345376.1"/>
    </source>
</evidence>